<name>A0A699ZIU6_HAELA</name>
<proteinExistence type="predicted"/>
<protein>
    <submittedName>
        <fullName evidence="2">Uncharacterized protein</fullName>
    </submittedName>
</protein>
<evidence type="ECO:0000313" key="2">
    <source>
        <dbReference type="EMBL" id="GFH22221.1"/>
    </source>
</evidence>
<reference evidence="2 3" key="1">
    <citation type="submission" date="2020-02" db="EMBL/GenBank/DDBJ databases">
        <title>Draft genome sequence of Haematococcus lacustris strain NIES-144.</title>
        <authorList>
            <person name="Morimoto D."/>
            <person name="Nakagawa S."/>
            <person name="Yoshida T."/>
            <person name="Sawayama S."/>
        </authorList>
    </citation>
    <scope>NUCLEOTIDE SEQUENCE [LARGE SCALE GENOMIC DNA]</scope>
    <source>
        <strain evidence="2 3">NIES-144</strain>
    </source>
</reference>
<dbReference type="Proteomes" id="UP000485058">
    <property type="component" value="Unassembled WGS sequence"/>
</dbReference>
<comment type="caution">
    <text evidence="2">The sequence shown here is derived from an EMBL/GenBank/DDBJ whole genome shotgun (WGS) entry which is preliminary data.</text>
</comment>
<gene>
    <name evidence="2" type="ORF">HaLaN_19650</name>
</gene>
<evidence type="ECO:0000256" key="1">
    <source>
        <dbReference type="SAM" id="MobiDB-lite"/>
    </source>
</evidence>
<feature type="region of interest" description="Disordered" evidence="1">
    <location>
        <begin position="1"/>
        <end position="46"/>
    </location>
</feature>
<feature type="non-terminal residue" evidence="2">
    <location>
        <position position="1"/>
    </location>
</feature>
<evidence type="ECO:0000313" key="3">
    <source>
        <dbReference type="Proteomes" id="UP000485058"/>
    </source>
</evidence>
<sequence length="64" mass="6243">MVEVKQEAGEAAQPSPAPLDSGASGTQDGATTPAMPQAAVPKPGALVKKVGVGQVGVSLRTTAM</sequence>
<dbReference type="EMBL" id="BLLF01001993">
    <property type="protein sequence ID" value="GFH22221.1"/>
    <property type="molecule type" value="Genomic_DNA"/>
</dbReference>
<organism evidence="2 3">
    <name type="scientific">Haematococcus lacustris</name>
    <name type="common">Green alga</name>
    <name type="synonym">Haematococcus pluvialis</name>
    <dbReference type="NCBI Taxonomy" id="44745"/>
    <lineage>
        <taxon>Eukaryota</taxon>
        <taxon>Viridiplantae</taxon>
        <taxon>Chlorophyta</taxon>
        <taxon>core chlorophytes</taxon>
        <taxon>Chlorophyceae</taxon>
        <taxon>CS clade</taxon>
        <taxon>Chlamydomonadales</taxon>
        <taxon>Haematococcaceae</taxon>
        <taxon>Haematococcus</taxon>
    </lineage>
</organism>
<dbReference type="AlphaFoldDB" id="A0A699ZIU6"/>
<keyword evidence="3" id="KW-1185">Reference proteome</keyword>
<feature type="non-terminal residue" evidence="2">
    <location>
        <position position="64"/>
    </location>
</feature>
<accession>A0A699ZIU6</accession>